<evidence type="ECO:0000313" key="2">
    <source>
        <dbReference type="EMBL" id="MCI01199.1"/>
    </source>
</evidence>
<dbReference type="InterPro" id="IPR002156">
    <property type="entry name" value="RNaseH_domain"/>
</dbReference>
<dbReference type="GO" id="GO:0003964">
    <property type="term" value="F:RNA-directed DNA polymerase activity"/>
    <property type="evidence" value="ECO:0007669"/>
    <property type="project" value="UniProtKB-KW"/>
</dbReference>
<comment type="caution">
    <text evidence="2">The sequence shown here is derived from an EMBL/GenBank/DDBJ whole genome shotgun (WGS) entry which is preliminary data.</text>
</comment>
<evidence type="ECO:0000259" key="1">
    <source>
        <dbReference type="PROSITE" id="PS50879"/>
    </source>
</evidence>
<dbReference type="InterPro" id="IPR012337">
    <property type="entry name" value="RNaseH-like_sf"/>
</dbReference>
<feature type="non-terminal residue" evidence="2">
    <location>
        <position position="1"/>
    </location>
</feature>
<dbReference type="PROSITE" id="PS50879">
    <property type="entry name" value="RNASE_H_1"/>
    <property type="match status" value="1"/>
</dbReference>
<dbReference type="SUPFAM" id="SSF53098">
    <property type="entry name" value="Ribonuclease H-like"/>
    <property type="match status" value="1"/>
</dbReference>
<name>A0A392NPZ1_9FABA</name>
<dbReference type="GO" id="GO:0003676">
    <property type="term" value="F:nucleic acid binding"/>
    <property type="evidence" value="ECO:0007669"/>
    <property type="project" value="InterPro"/>
</dbReference>
<keyword evidence="3" id="KW-1185">Reference proteome</keyword>
<keyword evidence="2" id="KW-0808">Transferase</keyword>
<keyword evidence="2" id="KW-0695">RNA-directed DNA polymerase</keyword>
<dbReference type="Gene3D" id="3.30.420.10">
    <property type="entry name" value="Ribonuclease H-like superfamily/Ribonuclease H"/>
    <property type="match status" value="1"/>
</dbReference>
<dbReference type="PANTHER" id="PTHR47723">
    <property type="entry name" value="OS05G0353850 PROTEIN"/>
    <property type="match status" value="1"/>
</dbReference>
<protein>
    <submittedName>
        <fullName evidence="2">Non-LTR retroelement reverse transcriptase-like</fullName>
    </submittedName>
</protein>
<keyword evidence="2" id="KW-0548">Nucleotidyltransferase</keyword>
<dbReference type="Pfam" id="PF13456">
    <property type="entry name" value="RVT_3"/>
    <property type="match status" value="1"/>
</dbReference>
<proteinExistence type="predicted"/>
<dbReference type="GO" id="GO:0004523">
    <property type="term" value="F:RNA-DNA hybrid ribonuclease activity"/>
    <property type="evidence" value="ECO:0007669"/>
    <property type="project" value="InterPro"/>
</dbReference>
<dbReference type="PANTHER" id="PTHR47723:SF13">
    <property type="entry name" value="PUTATIVE-RELATED"/>
    <property type="match status" value="1"/>
</dbReference>
<feature type="domain" description="RNase H type-1" evidence="1">
    <location>
        <begin position="29"/>
        <end position="158"/>
    </location>
</feature>
<dbReference type="AlphaFoldDB" id="A0A392NPZ1"/>
<sequence>LCTSRPSTACSESCSRRVEHFISWKPPPRVGWIRLNTDGSCREDGHIGCGGIIRGSDGEWISGFAKFVGYGNTYLAELWGVVEGLSYARRLNLHRVELHVDSMTVVKAITSSGGGSFRGRSIVDKIWRLIDLDWEVLVHHTYRETNQCADALANMGCNMNDGRVYFDVCPSNISHSFLADALGTTTPRMISL</sequence>
<reference evidence="2 3" key="1">
    <citation type="journal article" date="2018" name="Front. Plant Sci.">
        <title>Red Clover (Trifolium pratense) and Zigzag Clover (T. medium) - A Picture of Genomic Similarities and Differences.</title>
        <authorList>
            <person name="Dluhosova J."/>
            <person name="Istvanek J."/>
            <person name="Nedelnik J."/>
            <person name="Repkova J."/>
        </authorList>
    </citation>
    <scope>NUCLEOTIDE SEQUENCE [LARGE SCALE GENOMIC DNA]</scope>
    <source>
        <strain evidence="3">cv. 10/8</strain>
        <tissue evidence="2">Leaf</tissue>
    </source>
</reference>
<accession>A0A392NPZ1</accession>
<dbReference type="InterPro" id="IPR053151">
    <property type="entry name" value="RNase_H-like"/>
</dbReference>
<evidence type="ECO:0000313" key="3">
    <source>
        <dbReference type="Proteomes" id="UP000265520"/>
    </source>
</evidence>
<organism evidence="2 3">
    <name type="scientific">Trifolium medium</name>
    <dbReference type="NCBI Taxonomy" id="97028"/>
    <lineage>
        <taxon>Eukaryota</taxon>
        <taxon>Viridiplantae</taxon>
        <taxon>Streptophyta</taxon>
        <taxon>Embryophyta</taxon>
        <taxon>Tracheophyta</taxon>
        <taxon>Spermatophyta</taxon>
        <taxon>Magnoliopsida</taxon>
        <taxon>eudicotyledons</taxon>
        <taxon>Gunneridae</taxon>
        <taxon>Pentapetalae</taxon>
        <taxon>rosids</taxon>
        <taxon>fabids</taxon>
        <taxon>Fabales</taxon>
        <taxon>Fabaceae</taxon>
        <taxon>Papilionoideae</taxon>
        <taxon>50 kb inversion clade</taxon>
        <taxon>NPAAA clade</taxon>
        <taxon>Hologalegina</taxon>
        <taxon>IRL clade</taxon>
        <taxon>Trifolieae</taxon>
        <taxon>Trifolium</taxon>
    </lineage>
</organism>
<dbReference type="EMBL" id="LXQA010045491">
    <property type="protein sequence ID" value="MCI01199.1"/>
    <property type="molecule type" value="Genomic_DNA"/>
</dbReference>
<dbReference type="CDD" id="cd06222">
    <property type="entry name" value="RNase_H_like"/>
    <property type="match status" value="1"/>
</dbReference>
<dbReference type="InterPro" id="IPR044730">
    <property type="entry name" value="RNase_H-like_dom_plant"/>
</dbReference>
<dbReference type="InterPro" id="IPR036397">
    <property type="entry name" value="RNaseH_sf"/>
</dbReference>
<dbReference type="Proteomes" id="UP000265520">
    <property type="component" value="Unassembled WGS sequence"/>
</dbReference>